<organism evidence="2 3">
    <name type="scientific">Duganella aceris</name>
    <dbReference type="NCBI Taxonomy" id="2703883"/>
    <lineage>
        <taxon>Bacteria</taxon>
        <taxon>Pseudomonadati</taxon>
        <taxon>Pseudomonadota</taxon>
        <taxon>Betaproteobacteria</taxon>
        <taxon>Burkholderiales</taxon>
        <taxon>Oxalobacteraceae</taxon>
        <taxon>Telluria group</taxon>
        <taxon>Duganella</taxon>
    </lineage>
</organism>
<evidence type="ECO:0000256" key="1">
    <source>
        <dbReference type="SAM" id="SignalP"/>
    </source>
</evidence>
<reference evidence="3" key="2">
    <citation type="submission" date="2023-07" db="EMBL/GenBank/DDBJ databases">
        <title>Duganella aceri sp. nov., isolated from tree sap.</title>
        <authorList>
            <person name="Kim I.S."/>
        </authorList>
    </citation>
    <scope>NUCLEOTIDE SEQUENCE [LARGE SCALE GENOMIC DNA]</scope>
    <source>
        <strain evidence="3">SAP-35</strain>
    </source>
</reference>
<accession>A0ABX0FD88</accession>
<dbReference type="Pfam" id="PF11454">
    <property type="entry name" value="DUF3016"/>
    <property type="match status" value="1"/>
</dbReference>
<dbReference type="InterPro" id="IPR021557">
    <property type="entry name" value="DUF3016"/>
</dbReference>
<feature type="signal peptide" evidence="1">
    <location>
        <begin position="1"/>
        <end position="23"/>
    </location>
</feature>
<comment type="caution">
    <text evidence="2">The sequence shown here is derived from an EMBL/GenBank/DDBJ whole genome shotgun (WGS) entry which is preliminary data.</text>
</comment>
<dbReference type="EMBL" id="JAADJT010000001">
    <property type="protein sequence ID" value="NGZ82837.1"/>
    <property type="molecule type" value="Genomic_DNA"/>
</dbReference>
<gene>
    <name evidence="2" type="ORF">GW587_00990</name>
</gene>
<keyword evidence="1" id="KW-0732">Signal</keyword>
<dbReference type="RefSeq" id="WP_166097508.1">
    <property type="nucleotide sequence ID" value="NZ_JAADJT010000001.1"/>
</dbReference>
<evidence type="ECO:0000313" key="2">
    <source>
        <dbReference type="EMBL" id="NGZ82837.1"/>
    </source>
</evidence>
<keyword evidence="3" id="KW-1185">Reference proteome</keyword>
<feature type="chain" id="PRO_5045813868" evidence="1">
    <location>
        <begin position="24"/>
        <end position="163"/>
    </location>
</feature>
<protein>
    <submittedName>
        <fullName evidence="2">DUF3016 domain-containing protein</fullName>
    </submittedName>
</protein>
<dbReference type="Proteomes" id="UP000666369">
    <property type="component" value="Unassembled WGS sequence"/>
</dbReference>
<evidence type="ECO:0000313" key="3">
    <source>
        <dbReference type="Proteomes" id="UP000666369"/>
    </source>
</evidence>
<reference evidence="2 3" key="1">
    <citation type="submission" date="2020-01" db="EMBL/GenBank/DDBJ databases">
        <authorList>
            <person name="Lee S.D."/>
        </authorList>
    </citation>
    <scope>NUCLEOTIDE SEQUENCE [LARGE SCALE GENOMIC DNA]</scope>
    <source>
        <strain evidence="2 3">SAP-35</strain>
    </source>
</reference>
<name>A0ABX0FD88_9BURK</name>
<proteinExistence type="predicted"/>
<sequence>MRLITRTMLAAAVALLASSAAWAEVSVTYVKPDDYTDVSRSQIERERTLKDFSEYFAKLDKKLPAGQTLKIEVLDIDLAGRFYPRRNGEDIRIMNGGADWPHMHLRYTLEQDGKTLRSGDDELSNMSYQERLSGHYSSDPLRYEKQMLDDWFEKKIVPKVAAR</sequence>